<reference evidence="2 3" key="1">
    <citation type="submission" date="2019-04" db="EMBL/GenBank/DDBJ databases">
        <title>Crypto-aerobic microbial life in anoxic (sulfidic) marine sediments.</title>
        <authorList>
            <person name="Bhattacharya S."/>
            <person name="Roy C."/>
            <person name="Mondal N."/>
            <person name="Sarkar J."/>
            <person name="Mandal S."/>
            <person name="Rameez M.J."/>
            <person name="Ghosh W."/>
        </authorList>
    </citation>
    <scope>NUCLEOTIDE SEQUENCE [LARGE SCALE GENOMIC DNA]</scope>
    <source>
        <strain evidence="2 3">SBBC</strain>
    </source>
</reference>
<dbReference type="Proteomes" id="UP000306340">
    <property type="component" value="Unassembled WGS sequence"/>
</dbReference>
<feature type="non-terminal residue" evidence="2">
    <location>
        <position position="55"/>
    </location>
</feature>
<evidence type="ECO:0000313" key="3">
    <source>
        <dbReference type="Proteomes" id="UP000306340"/>
    </source>
</evidence>
<accession>A0A4U0YRN1</accession>
<organism evidence="2 3">
    <name type="scientific">Cereibacter changlensis</name>
    <dbReference type="NCBI Taxonomy" id="402884"/>
    <lineage>
        <taxon>Bacteria</taxon>
        <taxon>Pseudomonadati</taxon>
        <taxon>Pseudomonadota</taxon>
        <taxon>Alphaproteobacteria</taxon>
        <taxon>Rhodobacterales</taxon>
        <taxon>Paracoccaceae</taxon>
        <taxon>Cereibacter</taxon>
    </lineage>
</organism>
<feature type="chain" id="PRO_5020366447" evidence="1">
    <location>
        <begin position="22"/>
        <end position="55"/>
    </location>
</feature>
<proteinExistence type="predicted"/>
<comment type="caution">
    <text evidence="2">The sequence shown here is derived from an EMBL/GenBank/DDBJ whole genome shotgun (WGS) entry which is preliminary data.</text>
</comment>
<dbReference type="AlphaFoldDB" id="A0A4U0YRN1"/>
<dbReference type="PROSITE" id="PS51257">
    <property type="entry name" value="PROKAR_LIPOPROTEIN"/>
    <property type="match status" value="1"/>
</dbReference>
<sequence>MTNRPPLMRALGLTTALALLAACSTNTSDLDWDLRSRVGAVNTADAARQATAQRP</sequence>
<keyword evidence="1" id="KW-0732">Signal</keyword>
<evidence type="ECO:0000256" key="1">
    <source>
        <dbReference type="SAM" id="SignalP"/>
    </source>
</evidence>
<gene>
    <name evidence="2" type="ORF">FAZ78_18235</name>
</gene>
<dbReference type="EMBL" id="SWAU01000219">
    <property type="protein sequence ID" value="TKA95170.1"/>
    <property type="molecule type" value="Genomic_DNA"/>
</dbReference>
<name>A0A4U0YRN1_9RHOB</name>
<protein>
    <submittedName>
        <fullName evidence="2">Peptidase M23</fullName>
    </submittedName>
</protein>
<feature type="signal peptide" evidence="1">
    <location>
        <begin position="1"/>
        <end position="21"/>
    </location>
</feature>
<evidence type="ECO:0000313" key="2">
    <source>
        <dbReference type="EMBL" id="TKA95170.1"/>
    </source>
</evidence>